<accession>A0A252F1T0</accession>
<dbReference type="PANTHER" id="PTHR48094">
    <property type="entry name" value="PROTEIN/NUCLEIC ACID DEGLYCASE DJ-1-RELATED"/>
    <property type="match status" value="1"/>
</dbReference>
<reference evidence="2 3" key="1">
    <citation type="submission" date="2017-05" db="EMBL/GenBank/DDBJ databases">
        <title>Butyricicoccus porcorum sp. nov. a butyrate-producing bacterium from the swine intestinal tract.</title>
        <authorList>
            <person name="Trachsel J."/>
            <person name="Humphrey S."/>
            <person name="Allen H.K."/>
        </authorList>
    </citation>
    <scope>NUCLEOTIDE SEQUENCE [LARGE SCALE GENOMIC DNA]</scope>
    <source>
        <strain evidence="2">BB10</strain>
    </source>
</reference>
<dbReference type="SUPFAM" id="SSF52317">
    <property type="entry name" value="Class I glutamine amidotransferase-like"/>
    <property type="match status" value="1"/>
</dbReference>
<organism evidence="2 3">
    <name type="scientific">Butyricicoccus porcorum</name>
    <dbReference type="NCBI Taxonomy" id="1945634"/>
    <lineage>
        <taxon>Bacteria</taxon>
        <taxon>Bacillati</taxon>
        <taxon>Bacillota</taxon>
        <taxon>Clostridia</taxon>
        <taxon>Eubacteriales</taxon>
        <taxon>Butyricicoccaceae</taxon>
        <taxon>Butyricicoccus</taxon>
    </lineage>
</organism>
<dbReference type="OrthoDB" id="9800516at2"/>
<dbReference type="AlphaFoldDB" id="A0A252F1T0"/>
<dbReference type="PANTHER" id="PTHR48094:SF12">
    <property type="entry name" value="PARKINSON DISEASE PROTEIN 7 HOMOLOG"/>
    <property type="match status" value="1"/>
</dbReference>
<dbReference type="InterPro" id="IPR029062">
    <property type="entry name" value="Class_I_gatase-like"/>
</dbReference>
<dbReference type="Gene3D" id="3.40.50.880">
    <property type="match status" value="1"/>
</dbReference>
<gene>
    <name evidence="2" type="ORF">CBW42_11370</name>
</gene>
<dbReference type="Proteomes" id="UP000194903">
    <property type="component" value="Unassembled WGS sequence"/>
</dbReference>
<evidence type="ECO:0000259" key="1">
    <source>
        <dbReference type="Pfam" id="PF01965"/>
    </source>
</evidence>
<dbReference type="InterPro" id="IPR050325">
    <property type="entry name" value="Prot/Nucl_acid_deglycase"/>
</dbReference>
<dbReference type="RefSeq" id="WP_087021539.1">
    <property type="nucleotide sequence ID" value="NZ_CP178353.1"/>
</dbReference>
<comment type="caution">
    <text evidence="2">The sequence shown here is derived from an EMBL/GenBank/DDBJ whole genome shotgun (WGS) entry which is preliminary data.</text>
</comment>
<name>A0A252F1T0_9FIRM</name>
<evidence type="ECO:0000313" key="3">
    <source>
        <dbReference type="Proteomes" id="UP000194903"/>
    </source>
</evidence>
<dbReference type="GO" id="GO:0005737">
    <property type="term" value="C:cytoplasm"/>
    <property type="evidence" value="ECO:0007669"/>
    <property type="project" value="TreeGrafter"/>
</dbReference>
<dbReference type="CDD" id="cd03135">
    <property type="entry name" value="GATase1_DJ-1"/>
    <property type="match status" value="1"/>
</dbReference>
<sequence>MVYIFHVDGYEDTEMIAPLDMLTRAGIPVTRVGVTGKTITSKMGMTIEADILPEQLDLSDCEMIFLPGGPGTKNYYDKPVIDKAIAYCVAHDCYIAAICAAPSVLAAKGVLEGKNAVCHFSVNDKMAGATVRDELVCVDGKIITGCGAAASIELGLTMVELLRGKEAADRVRHGIGYHG</sequence>
<keyword evidence="3" id="KW-1185">Reference proteome</keyword>
<proteinExistence type="predicted"/>
<dbReference type="EMBL" id="NHOC01000010">
    <property type="protein sequence ID" value="OUM19754.1"/>
    <property type="molecule type" value="Genomic_DNA"/>
</dbReference>
<feature type="domain" description="DJ-1/PfpI" evidence="1">
    <location>
        <begin position="2"/>
        <end position="160"/>
    </location>
</feature>
<protein>
    <recommendedName>
        <fullName evidence="1">DJ-1/PfpI domain-containing protein</fullName>
    </recommendedName>
</protein>
<dbReference type="Pfam" id="PF01965">
    <property type="entry name" value="DJ-1_PfpI"/>
    <property type="match status" value="1"/>
</dbReference>
<evidence type="ECO:0000313" key="2">
    <source>
        <dbReference type="EMBL" id="OUM19754.1"/>
    </source>
</evidence>
<dbReference type="InterPro" id="IPR002818">
    <property type="entry name" value="DJ-1/PfpI"/>
</dbReference>